<protein>
    <submittedName>
        <fullName evidence="1">Uncharacterized protein</fullName>
    </submittedName>
</protein>
<sequence length="165" mass="19388">PFQNLDFRLVRSIVEKIAMEELRNETPDLFGIAITSFERILINLDKELLMQLRAVSHTANSRVSAYVQHYYRPVLHSVNIERCTKKRTRAVKGRPENINAEHVFTIENRDCGSTREIRSMRRMAMLPLMRIADEYKLSKQSKNYCFCIRLDSENRNTLRLTLNGK</sequence>
<dbReference type="Proteomes" id="UP001328107">
    <property type="component" value="Unassembled WGS sequence"/>
</dbReference>
<name>A0AAN4ZLF6_9BILA</name>
<accession>A0AAN4ZLF6</accession>
<gene>
    <name evidence="1" type="ORF">PMAYCL1PPCAC_10768</name>
</gene>
<comment type="caution">
    <text evidence="1">The sequence shown here is derived from an EMBL/GenBank/DDBJ whole genome shotgun (WGS) entry which is preliminary data.</text>
</comment>
<dbReference type="AlphaFoldDB" id="A0AAN4ZLF6"/>
<feature type="non-terminal residue" evidence="1">
    <location>
        <position position="165"/>
    </location>
</feature>
<feature type="non-terminal residue" evidence="1">
    <location>
        <position position="1"/>
    </location>
</feature>
<evidence type="ECO:0000313" key="2">
    <source>
        <dbReference type="Proteomes" id="UP001328107"/>
    </source>
</evidence>
<reference evidence="2" key="1">
    <citation type="submission" date="2022-10" db="EMBL/GenBank/DDBJ databases">
        <title>Genome assembly of Pristionchus species.</title>
        <authorList>
            <person name="Yoshida K."/>
            <person name="Sommer R.J."/>
        </authorList>
    </citation>
    <scope>NUCLEOTIDE SEQUENCE [LARGE SCALE GENOMIC DNA]</scope>
    <source>
        <strain evidence="2">RS5460</strain>
    </source>
</reference>
<organism evidence="1 2">
    <name type="scientific">Pristionchus mayeri</name>
    <dbReference type="NCBI Taxonomy" id="1317129"/>
    <lineage>
        <taxon>Eukaryota</taxon>
        <taxon>Metazoa</taxon>
        <taxon>Ecdysozoa</taxon>
        <taxon>Nematoda</taxon>
        <taxon>Chromadorea</taxon>
        <taxon>Rhabditida</taxon>
        <taxon>Rhabditina</taxon>
        <taxon>Diplogasteromorpha</taxon>
        <taxon>Diplogasteroidea</taxon>
        <taxon>Neodiplogasteridae</taxon>
        <taxon>Pristionchus</taxon>
    </lineage>
</organism>
<proteinExistence type="predicted"/>
<dbReference type="EMBL" id="BTRK01000003">
    <property type="protein sequence ID" value="GMR40573.1"/>
    <property type="molecule type" value="Genomic_DNA"/>
</dbReference>
<keyword evidence="2" id="KW-1185">Reference proteome</keyword>
<evidence type="ECO:0000313" key="1">
    <source>
        <dbReference type="EMBL" id="GMR40573.1"/>
    </source>
</evidence>